<gene>
    <name evidence="1" type="ORF">BGLFYP119_02315</name>
</gene>
<dbReference type="Pfam" id="PF12994">
    <property type="entry name" value="DUF3878"/>
    <property type="match status" value="1"/>
</dbReference>
<proteinExistence type="predicted"/>
<organism evidence="1">
    <name type="scientific">Blautia glucerasea</name>
    <dbReference type="NCBI Taxonomy" id="536633"/>
    <lineage>
        <taxon>Bacteria</taxon>
        <taxon>Bacillati</taxon>
        <taxon>Bacillota</taxon>
        <taxon>Clostridia</taxon>
        <taxon>Lachnospirales</taxon>
        <taxon>Lachnospiraceae</taxon>
        <taxon>Blautia</taxon>
    </lineage>
</organism>
<dbReference type="RefSeq" id="WP_156354756.1">
    <property type="nucleotide sequence ID" value="NZ_CACRST010000022.1"/>
</dbReference>
<name>A0A6N2UUU6_9FIRM</name>
<protein>
    <submittedName>
        <fullName evidence="1">DUF based on E. rectale Gene description</fullName>
    </submittedName>
</protein>
<sequence length="332" mass="39191">MEKEIPFKEEYEKLKILVSQGQFELIFSEEEKAGDIRLVYLMNDAVESFLVFCKARMTGSYEPDFQGELQAELNKDGSQYVLVVRQGKSVCTIFFQELVLETHLFNYGNTGHFWVEGYEYLRQLEYRLAILWDKREYLGEDFCTEEERQISYLAEFPPLNFCCYPAVSEKYLVPSCGWWQVSEEALNFMDQLLEEAGDKSLRVWLRLYSRFPSKWIAKHIAWMLHRVSYGKVTDLIDRKLAQAASVYPDRDFGKGESAKGDFRQQEAERIQNLQKRAMARKKELELKGFQVRMLKEEPFLYVKDSVEYQIHLMVWKRKGGNRIVEVETIGKE</sequence>
<reference evidence="1" key="1">
    <citation type="submission" date="2019-11" db="EMBL/GenBank/DDBJ databases">
        <authorList>
            <person name="Feng L."/>
        </authorList>
    </citation>
    <scope>NUCLEOTIDE SEQUENCE</scope>
    <source>
        <strain evidence="1">BgluceraseaLFYP119</strain>
    </source>
</reference>
<dbReference type="InterPro" id="IPR024538">
    <property type="entry name" value="DUF3878"/>
</dbReference>
<dbReference type="AlphaFoldDB" id="A0A6N2UUU6"/>
<dbReference type="EMBL" id="CACRST010000022">
    <property type="protein sequence ID" value="VYT21844.1"/>
    <property type="molecule type" value="Genomic_DNA"/>
</dbReference>
<evidence type="ECO:0000313" key="1">
    <source>
        <dbReference type="EMBL" id="VYT21844.1"/>
    </source>
</evidence>
<accession>A0A6N2UUU6</accession>